<accession>A0ABT1HRL1</accession>
<dbReference type="PANTHER" id="PTHR13847:SF289">
    <property type="entry name" value="GLYCINE OXIDASE"/>
    <property type="match status" value="1"/>
</dbReference>
<dbReference type="SUPFAM" id="SSF51971">
    <property type="entry name" value="Nucleotide-binding domain"/>
    <property type="match status" value="1"/>
</dbReference>
<organism evidence="3 4">
    <name type="scientific">Streptoalloteichus tenebrarius (strain ATCC 17920 / DSM 40477 / JCM 4838 / CBS 697.72 / NBRC 16177 / NCIMB 11028 / NRRL B-12390 / A12253. 1 / ISP 5477)</name>
    <name type="common">Streptomyces tenebrarius</name>
    <dbReference type="NCBI Taxonomy" id="1933"/>
    <lineage>
        <taxon>Bacteria</taxon>
        <taxon>Bacillati</taxon>
        <taxon>Actinomycetota</taxon>
        <taxon>Actinomycetes</taxon>
        <taxon>Pseudonocardiales</taxon>
        <taxon>Pseudonocardiaceae</taxon>
        <taxon>Streptoalloteichus</taxon>
    </lineage>
</organism>
<dbReference type="Proteomes" id="UP001205311">
    <property type="component" value="Unassembled WGS sequence"/>
</dbReference>
<dbReference type="InterPro" id="IPR006076">
    <property type="entry name" value="FAD-dep_OxRdtase"/>
</dbReference>
<dbReference type="SUPFAM" id="SSF54373">
    <property type="entry name" value="FAD-linked reductases, C-terminal domain"/>
    <property type="match status" value="1"/>
</dbReference>
<evidence type="ECO:0000313" key="4">
    <source>
        <dbReference type="Proteomes" id="UP001205311"/>
    </source>
</evidence>
<reference evidence="3 4" key="1">
    <citation type="submission" date="2022-06" db="EMBL/GenBank/DDBJ databases">
        <title>Genomic Encyclopedia of Archaeal and Bacterial Type Strains, Phase II (KMG-II): from individual species to whole genera.</title>
        <authorList>
            <person name="Goeker M."/>
        </authorList>
    </citation>
    <scope>NUCLEOTIDE SEQUENCE [LARGE SCALE GENOMIC DNA]</scope>
    <source>
        <strain evidence="3 4">DSM 40477</strain>
    </source>
</reference>
<dbReference type="Gene3D" id="3.30.9.10">
    <property type="entry name" value="D-Amino Acid Oxidase, subunit A, domain 2"/>
    <property type="match status" value="1"/>
</dbReference>
<comment type="caution">
    <text evidence="3">The sequence shown here is derived from an EMBL/GenBank/DDBJ whole genome shotgun (WGS) entry which is preliminary data.</text>
</comment>
<evidence type="ECO:0000259" key="2">
    <source>
        <dbReference type="Pfam" id="PF01266"/>
    </source>
</evidence>
<gene>
    <name evidence="3" type="ORF">LX15_001850</name>
</gene>
<dbReference type="InterPro" id="IPR036188">
    <property type="entry name" value="FAD/NAD-bd_sf"/>
</dbReference>
<proteinExistence type="predicted"/>
<keyword evidence="4" id="KW-1185">Reference proteome</keyword>
<protein>
    <submittedName>
        <fullName evidence="3">Glycine oxidase</fullName>
    </submittedName>
</protein>
<keyword evidence="1" id="KW-0560">Oxidoreductase</keyword>
<dbReference type="EMBL" id="JAMTCP010000007">
    <property type="protein sequence ID" value="MCP2258156.1"/>
    <property type="molecule type" value="Genomic_DNA"/>
</dbReference>
<dbReference type="Pfam" id="PF01266">
    <property type="entry name" value="DAO"/>
    <property type="match status" value="1"/>
</dbReference>
<sequence length="386" mass="41066">MSEVSVVGAGVVGLSVAWLLAEAGLSVTVWEARTPGDGASALAHGQLVPPGEILRPLWRRSLDVYRRVAERTSLAWDDEPIGTLVLGTLVLGTRAEDLPRLRERNSSGDGRLLTGEEVRAHEPAVGPAVTSGLLFEEGRRIHPPAVVGALAELARRAGARVRCGARVVRLEPDGDTWSLLTQDGQRAHGQRVVIAAGLASGVLAASLGLRVPMTGVRGRILLTEPQPPVLRHILGEPVPALARTDDDLRAATHTPRPEPVVRLLAHQRADGCLLLGASWWPEEAGEPPDHDARVLARATSLLPGLRGVPVLHRWSGTRPCTVDGRPVVDEVAPNLYLCCGHGGDGFIAGPGSAALLADLVLGRTPGVNPEPFQYGRWSRVEERDLT</sequence>
<dbReference type="RefSeq" id="WP_253669102.1">
    <property type="nucleotide sequence ID" value="NZ_JAMTCP010000007.1"/>
</dbReference>
<evidence type="ECO:0000313" key="3">
    <source>
        <dbReference type="EMBL" id="MCP2258156.1"/>
    </source>
</evidence>
<dbReference type="Gene3D" id="3.50.50.60">
    <property type="entry name" value="FAD/NAD(P)-binding domain"/>
    <property type="match status" value="1"/>
</dbReference>
<name>A0ABT1HRL1_STRSD</name>
<dbReference type="PANTHER" id="PTHR13847">
    <property type="entry name" value="SARCOSINE DEHYDROGENASE-RELATED"/>
    <property type="match status" value="1"/>
</dbReference>
<feature type="domain" description="FAD dependent oxidoreductase" evidence="2">
    <location>
        <begin position="4"/>
        <end position="359"/>
    </location>
</feature>
<evidence type="ECO:0000256" key="1">
    <source>
        <dbReference type="ARBA" id="ARBA00023002"/>
    </source>
</evidence>